<dbReference type="Pfam" id="PF05916">
    <property type="entry name" value="Sld5"/>
    <property type="match status" value="1"/>
</dbReference>
<keyword evidence="14" id="KW-1185">Reference proteome</keyword>
<evidence type="ECO:0000256" key="1">
    <source>
        <dbReference type="ARBA" id="ARBA00004123"/>
    </source>
</evidence>
<dbReference type="FunFam" id="3.40.5.50:FF:000001">
    <property type="entry name" value="DNA replication complex GINS protein PSF2"/>
    <property type="match status" value="1"/>
</dbReference>
<comment type="subunit">
    <text evidence="3">Component of the GINS complex which is a heterotetramer of SLD5, PSF1, PSF2 and PSF3.</text>
</comment>
<evidence type="ECO:0000313" key="13">
    <source>
        <dbReference type="EMBL" id="KKY21513.1"/>
    </source>
</evidence>
<dbReference type="Gene3D" id="1.20.58.1020">
    <property type="match status" value="1"/>
</dbReference>
<evidence type="ECO:0000256" key="3">
    <source>
        <dbReference type="ARBA" id="ARBA00011352"/>
    </source>
</evidence>
<dbReference type="PANTHER" id="PTHR12772">
    <property type="entry name" value="DNA REPLICATION COMPLEX GINS PROTEIN PSF2"/>
    <property type="match status" value="1"/>
</dbReference>
<dbReference type="InterPro" id="IPR036224">
    <property type="entry name" value="GINS_bundle-like_dom_sf"/>
</dbReference>
<evidence type="ECO:0000256" key="7">
    <source>
        <dbReference type="ARBA" id="ARBA00023242"/>
    </source>
</evidence>
<feature type="region of interest" description="Disordered" evidence="10">
    <location>
        <begin position="217"/>
        <end position="245"/>
    </location>
</feature>
<keyword evidence="5 9" id="KW-0235">DNA replication</keyword>
<dbReference type="EMBL" id="LCWF01000084">
    <property type="protein sequence ID" value="KKY21513.1"/>
    <property type="molecule type" value="Genomic_DNA"/>
</dbReference>
<evidence type="ECO:0000256" key="2">
    <source>
        <dbReference type="ARBA" id="ARBA00010565"/>
    </source>
</evidence>
<dbReference type="InterPro" id="IPR056784">
    <property type="entry name" value="PSF2_N"/>
</dbReference>
<evidence type="ECO:0000256" key="8">
    <source>
        <dbReference type="ARBA" id="ARBA00025163"/>
    </source>
</evidence>
<dbReference type="GO" id="GO:0000811">
    <property type="term" value="C:GINS complex"/>
    <property type="evidence" value="ECO:0007669"/>
    <property type="project" value="TreeGrafter"/>
</dbReference>
<sequence length="245" mass="26978">MAFSLPPGLTPPEIAFLCEMELVTIIPRQRLEKLELLGGLTKPLLPAQRAVVPLWLALLLKRQRRANILAPPWLHPDSLGRLVNLETEKFTESFAPAPRPSAPSTARSHPSYLPSAPFLNSATADAASDGLPYHWLEIGELLLDTAADDLVEPDTVRRLMRDLREARMAKMRRGVEVLNGEGEGVRLDGVGAMEVAEGRGFIVGVVDGLRKIGASKELARREREAEERENGYGGTQDDDDDDMEL</sequence>
<feature type="domain" description="DNA replication complex GINS protein PSF2 N-terminal" evidence="12">
    <location>
        <begin position="10"/>
        <end position="69"/>
    </location>
</feature>
<keyword evidence="6" id="KW-0159">Chromosome partition</keyword>
<gene>
    <name evidence="13" type="ORF">UCRPC4_g03617</name>
</gene>
<feature type="compositionally biased region" description="Basic and acidic residues" evidence="10">
    <location>
        <begin position="217"/>
        <end position="230"/>
    </location>
</feature>
<protein>
    <recommendedName>
        <fullName evidence="4 9">DNA replication complex GINS protein PSF2</fullName>
    </recommendedName>
</protein>
<evidence type="ECO:0000256" key="10">
    <source>
        <dbReference type="SAM" id="MobiDB-lite"/>
    </source>
</evidence>
<evidence type="ECO:0000256" key="6">
    <source>
        <dbReference type="ARBA" id="ARBA00022829"/>
    </source>
</evidence>
<dbReference type="OrthoDB" id="1938138at2759"/>
<keyword evidence="7 9" id="KW-0539">Nucleus</keyword>
<dbReference type="AlphaFoldDB" id="A0A0G2GCY4"/>
<dbReference type="InterPro" id="IPR007257">
    <property type="entry name" value="GINS_Psf2"/>
</dbReference>
<dbReference type="PIRSF" id="PIRSF028998">
    <property type="entry name" value="GINS_Psf2_subgr"/>
    <property type="match status" value="1"/>
</dbReference>
<dbReference type="CDD" id="cd21694">
    <property type="entry name" value="GINS_B_Psf2"/>
    <property type="match status" value="1"/>
</dbReference>
<comment type="function">
    <text evidence="8">The GINS complex plays an essential role in the initiation of DNA replication. Has a role in chromosome segregation.</text>
</comment>
<dbReference type="GO" id="GO:0006260">
    <property type="term" value="P:DNA replication"/>
    <property type="evidence" value="ECO:0007669"/>
    <property type="project" value="UniProtKB-KW"/>
</dbReference>
<evidence type="ECO:0000259" key="11">
    <source>
        <dbReference type="Pfam" id="PF05916"/>
    </source>
</evidence>
<comment type="similarity">
    <text evidence="2 9">Belongs to the GINS2/PSF2 family.</text>
</comment>
<dbReference type="Proteomes" id="UP000053317">
    <property type="component" value="Unassembled WGS sequence"/>
</dbReference>
<dbReference type="FunFam" id="1.20.58.1020:FF:000001">
    <property type="entry name" value="DNA replication complex GINS protein PSF2"/>
    <property type="match status" value="1"/>
</dbReference>
<dbReference type="PANTHER" id="PTHR12772:SF0">
    <property type="entry name" value="DNA REPLICATION COMPLEX GINS PROTEIN PSF2"/>
    <property type="match status" value="1"/>
</dbReference>
<dbReference type="Gene3D" id="3.40.5.50">
    <property type="match status" value="1"/>
</dbReference>
<evidence type="ECO:0000259" key="12">
    <source>
        <dbReference type="Pfam" id="PF25005"/>
    </source>
</evidence>
<evidence type="ECO:0000256" key="4">
    <source>
        <dbReference type="ARBA" id="ARBA00015139"/>
    </source>
</evidence>
<dbReference type="CDD" id="cd11712">
    <property type="entry name" value="GINS_A_psf2"/>
    <property type="match status" value="1"/>
</dbReference>
<proteinExistence type="inferred from homology"/>
<dbReference type="SUPFAM" id="SSF158573">
    <property type="entry name" value="GINS helical bundle-like"/>
    <property type="match status" value="1"/>
</dbReference>
<dbReference type="GO" id="GO:0007059">
    <property type="term" value="P:chromosome segregation"/>
    <property type="evidence" value="ECO:0007669"/>
    <property type="project" value="UniProtKB-KW"/>
</dbReference>
<dbReference type="Pfam" id="PF25005">
    <property type="entry name" value="PSF2_N"/>
    <property type="match status" value="1"/>
</dbReference>
<evidence type="ECO:0000256" key="5">
    <source>
        <dbReference type="ARBA" id="ARBA00022705"/>
    </source>
</evidence>
<organism evidence="13 14">
    <name type="scientific">Phaeomoniella chlamydospora</name>
    <name type="common">Phaeoacremonium chlamydosporum</name>
    <dbReference type="NCBI Taxonomy" id="158046"/>
    <lineage>
        <taxon>Eukaryota</taxon>
        <taxon>Fungi</taxon>
        <taxon>Dikarya</taxon>
        <taxon>Ascomycota</taxon>
        <taxon>Pezizomycotina</taxon>
        <taxon>Eurotiomycetes</taxon>
        <taxon>Chaetothyriomycetidae</taxon>
        <taxon>Phaeomoniellales</taxon>
        <taxon>Phaeomoniellaceae</taxon>
        <taxon>Phaeomoniella</taxon>
    </lineage>
</organism>
<comment type="subcellular location">
    <subcellularLocation>
        <location evidence="1 9">Nucleus</location>
    </subcellularLocation>
</comment>
<evidence type="ECO:0000256" key="9">
    <source>
        <dbReference type="PIRNR" id="PIRNR028998"/>
    </source>
</evidence>
<evidence type="ECO:0000313" key="14">
    <source>
        <dbReference type="Proteomes" id="UP000053317"/>
    </source>
</evidence>
<reference evidence="13 14" key="2">
    <citation type="submission" date="2015-05" db="EMBL/GenBank/DDBJ databases">
        <authorList>
            <person name="Morales-Cruz A."/>
            <person name="Amrine K.C."/>
            <person name="Cantu D."/>
        </authorList>
    </citation>
    <scope>NUCLEOTIDE SEQUENCE [LARGE SCALE GENOMIC DNA]</scope>
    <source>
        <strain evidence="13">UCRPC4</strain>
    </source>
</reference>
<comment type="caution">
    <text evidence="13">The sequence shown here is derived from an EMBL/GenBank/DDBJ whole genome shotgun (WGS) entry which is preliminary data.</text>
</comment>
<reference evidence="13 14" key="1">
    <citation type="submission" date="2015-05" db="EMBL/GenBank/DDBJ databases">
        <title>Distinctive expansion of gene families associated with plant cell wall degradation and secondary metabolism in the genomes of grapevine trunk pathogens.</title>
        <authorList>
            <person name="Lawrence D.P."/>
            <person name="Travadon R."/>
            <person name="Rolshausen P.E."/>
            <person name="Baumgartner K."/>
        </authorList>
    </citation>
    <scope>NUCLEOTIDE SEQUENCE [LARGE SCALE GENOMIC DNA]</scope>
    <source>
        <strain evidence="13">UCRPC4</strain>
    </source>
</reference>
<name>A0A0G2GCY4_PHACM</name>
<feature type="domain" description="GINS subunit" evidence="11">
    <location>
        <begin position="120"/>
        <end position="212"/>
    </location>
</feature>
<dbReference type="SUPFAM" id="SSF160059">
    <property type="entry name" value="PriA/YqbF domain"/>
    <property type="match status" value="1"/>
</dbReference>
<feature type="compositionally biased region" description="Acidic residues" evidence="10">
    <location>
        <begin position="236"/>
        <end position="245"/>
    </location>
</feature>
<accession>A0A0G2GCY4</accession>
<dbReference type="GO" id="GO:0000727">
    <property type="term" value="P:double-strand break repair via break-induced replication"/>
    <property type="evidence" value="ECO:0007669"/>
    <property type="project" value="TreeGrafter"/>
</dbReference>
<dbReference type="InterPro" id="IPR021151">
    <property type="entry name" value="GINS_A"/>
</dbReference>